<accession>A0A9K3DCS6</accession>
<evidence type="ECO:0000313" key="3">
    <source>
        <dbReference type="EMBL" id="GIQ92376.1"/>
    </source>
</evidence>
<dbReference type="OrthoDB" id="6766775at2759"/>
<dbReference type="InterPro" id="IPR049258">
    <property type="entry name" value="ODAD1_CC"/>
</dbReference>
<dbReference type="EMBL" id="BDIP01009552">
    <property type="protein sequence ID" value="GIQ92376.1"/>
    <property type="molecule type" value="Genomic_DNA"/>
</dbReference>
<sequence length="54" mass="6254">AKKRRATLLRGKPHAERTNKQILSLENRLRQSCVTHNAIVAENAILRENIDHLR</sequence>
<gene>
    <name evidence="3" type="ORF">KIPB_016104</name>
</gene>
<dbReference type="Proteomes" id="UP000265618">
    <property type="component" value="Unassembled WGS sequence"/>
</dbReference>
<feature type="non-terminal residue" evidence="3">
    <location>
        <position position="1"/>
    </location>
</feature>
<keyword evidence="1" id="KW-0175">Coiled coil</keyword>
<evidence type="ECO:0000313" key="4">
    <source>
        <dbReference type="Proteomes" id="UP000265618"/>
    </source>
</evidence>
<dbReference type="Pfam" id="PF21773">
    <property type="entry name" value="ODAD1_CC"/>
    <property type="match status" value="1"/>
</dbReference>
<dbReference type="AlphaFoldDB" id="A0A9K3DCS6"/>
<comment type="caution">
    <text evidence="3">The sequence shown here is derived from an EMBL/GenBank/DDBJ whole genome shotgun (WGS) entry which is preliminary data.</text>
</comment>
<feature type="domain" description="ODAD1 central coiled coil region" evidence="2">
    <location>
        <begin position="20"/>
        <end position="54"/>
    </location>
</feature>
<name>A0A9K3DCS6_9EUKA</name>
<evidence type="ECO:0000259" key="2">
    <source>
        <dbReference type="Pfam" id="PF21773"/>
    </source>
</evidence>
<organism evidence="3 4">
    <name type="scientific">Kipferlia bialata</name>
    <dbReference type="NCBI Taxonomy" id="797122"/>
    <lineage>
        <taxon>Eukaryota</taxon>
        <taxon>Metamonada</taxon>
        <taxon>Carpediemonas-like organisms</taxon>
        <taxon>Kipferlia</taxon>
    </lineage>
</organism>
<keyword evidence="4" id="KW-1185">Reference proteome</keyword>
<proteinExistence type="predicted"/>
<reference evidence="3 4" key="1">
    <citation type="journal article" date="2018" name="PLoS ONE">
        <title>The draft genome of Kipferlia bialata reveals reductive genome evolution in fornicate parasites.</title>
        <authorList>
            <person name="Tanifuji G."/>
            <person name="Takabayashi S."/>
            <person name="Kume K."/>
            <person name="Takagi M."/>
            <person name="Nakayama T."/>
            <person name="Kamikawa R."/>
            <person name="Inagaki Y."/>
            <person name="Hashimoto T."/>
        </authorList>
    </citation>
    <scope>NUCLEOTIDE SEQUENCE [LARGE SCALE GENOMIC DNA]</scope>
    <source>
        <strain evidence="3">NY0173</strain>
    </source>
</reference>
<protein>
    <recommendedName>
        <fullName evidence="2">ODAD1 central coiled coil region domain-containing protein</fullName>
    </recommendedName>
</protein>
<evidence type="ECO:0000256" key="1">
    <source>
        <dbReference type="ARBA" id="ARBA00023054"/>
    </source>
</evidence>